<name>A0AAN9F8T6_CROPI</name>
<protein>
    <submittedName>
        <fullName evidence="1">Uncharacterized protein</fullName>
    </submittedName>
</protein>
<organism evidence="1 2">
    <name type="scientific">Crotalaria pallida</name>
    <name type="common">Smooth rattlebox</name>
    <name type="synonym">Crotalaria striata</name>
    <dbReference type="NCBI Taxonomy" id="3830"/>
    <lineage>
        <taxon>Eukaryota</taxon>
        <taxon>Viridiplantae</taxon>
        <taxon>Streptophyta</taxon>
        <taxon>Embryophyta</taxon>
        <taxon>Tracheophyta</taxon>
        <taxon>Spermatophyta</taxon>
        <taxon>Magnoliopsida</taxon>
        <taxon>eudicotyledons</taxon>
        <taxon>Gunneridae</taxon>
        <taxon>Pentapetalae</taxon>
        <taxon>rosids</taxon>
        <taxon>fabids</taxon>
        <taxon>Fabales</taxon>
        <taxon>Fabaceae</taxon>
        <taxon>Papilionoideae</taxon>
        <taxon>50 kb inversion clade</taxon>
        <taxon>genistoids sensu lato</taxon>
        <taxon>core genistoids</taxon>
        <taxon>Crotalarieae</taxon>
        <taxon>Crotalaria</taxon>
    </lineage>
</organism>
<keyword evidence="2" id="KW-1185">Reference proteome</keyword>
<dbReference type="AlphaFoldDB" id="A0AAN9F8T6"/>
<gene>
    <name evidence="1" type="ORF">RIF29_20002</name>
</gene>
<proteinExistence type="predicted"/>
<evidence type="ECO:0000313" key="1">
    <source>
        <dbReference type="EMBL" id="KAK7267333.1"/>
    </source>
</evidence>
<comment type="caution">
    <text evidence="1">The sequence shown here is derived from an EMBL/GenBank/DDBJ whole genome shotgun (WGS) entry which is preliminary data.</text>
</comment>
<sequence length="85" mass="9370">MEVHCNVLIVEMVNGSNLFFKSHNLSQFTCAMDSMVVVVDNVKASTGVSLVREGWDGDDDTGEGDKVGKTHTMDFNLNHIIEPEL</sequence>
<evidence type="ECO:0000313" key="2">
    <source>
        <dbReference type="Proteomes" id="UP001372338"/>
    </source>
</evidence>
<accession>A0AAN9F8T6</accession>
<reference evidence="1 2" key="1">
    <citation type="submission" date="2024-01" db="EMBL/GenBank/DDBJ databases">
        <title>The genomes of 5 underutilized Papilionoideae crops provide insights into root nodulation and disease resistanc.</title>
        <authorList>
            <person name="Yuan L."/>
        </authorList>
    </citation>
    <scope>NUCLEOTIDE SEQUENCE [LARGE SCALE GENOMIC DNA]</scope>
    <source>
        <strain evidence="1">ZHUSHIDOU_FW_LH</strain>
        <tissue evidence="1">Leaf</tissue>
    </source>
</reference>
<dbReference type="EMBL" id="JAYWIO010000004">
    <property type="protein sequence ID" value="KAK7267333.1"/>
    <property type="molecule type" value="Genomic_DNA"/>
</dbReference>
<dbReference type="Proteomes" id="UP001372338">
    <property type="component" value="Unassembled WGS sequence"/>
</dbReference>